<accession>A0A1H6DF78</accession>
<dbReference type="RefSeq" id="WP_104005320.1">
    <property type="nucleotide sequence ID" value="NZ_FNVQ01000006.1"/>
</dbReference>
<evidence type="ECO:0008006" key="3">
    <source>
        <dbReference type="Google" id="ProtNLM"/>
    </source>
</evidence>
<dbReference type="EMBL" id="FNVQ01000006">
    <property type="protein sequence ID" value="SEG84018.1"/>
    <property type="molecule type" value="Genomic_DNA"/>
</dbReference>
<organism evidence="1 2">
    <name type="scientific">Marinobacterium lutimaris</name>
    <dbReference type="NCBI Taxonomy" id="568106"/>
    <lineage>
        <taxon>Bacteria</taxon>
        <taxon>Pseudomonadati</taxon>
        <taxon>Pseudomonadota</taxon>
        <taxon>Gammaproteobacteria</taxon>
        <taxon>Oceanospirillales</taxon>
        <taxon>Oceanospirillaceae</taxon>
        <taxon>Marinobacterium</taxon>
    </lineage>
</organism>
<protein>
    <recommendedName>
        <fullName evidence="3">Type II secretory pathway, component PulM</fullName>
    </recommendedName>
</protein>
<name>A0A1H6DF78_9GAMM</name>
<keyword evidence="2" id="KW-1185">Reference proteome</keyword>
<dbReference type="Proteomes" id="UP000236745">
    <property type="component" value="Unassembled WGS sequence"/>
</dbReference>
<gene>
    <name evidence="1" type="ORF">SAMN05444390_10669</name>
</gene>
<reference evidence="1 2" key="1">
    <citation type="submission" date="2016-10" db="EMBL/GenBank/DDBJ databases">
        <authorList>
            <person name="de Groot N.N."/>
        </authorList>
    </citation>
    <scope>NUCLEOTIDE SEQUENCE [LARGE SCALE GENOMIC DNA]</scope>
    <source>
        <strain evidence="1 2">DSM 22012</strain>
    </source>
</reference>
<dbReference type="AlphaFoldDB" id="A0A1H6DF78"/>
<dbReference type="OrthoDB" id="6088805at2"/>
<sequence>MNLKQKYWHSRSPDERRRLALAGAIILALIAWLLGQQLLNWKQNGERWQQLSQQSGQLLLSVPMQEADWRQLLQQHDLLAQELSPVGDGWQLRGQGMELEAVQRLVRDASARGWYSRDWQLDNRGDEVQFAFLFQAINLREGSI</sequence>
<proteinExistence type="predicted"/>
<evidence type="ECO:0000313" key="2">
    <source>
        <dbReference type="Proteomes" id="UP000236745"/>
    </source>
</evidence>
<evidence type="ECO:0000313" key="1">
    <source>
        <dbReference type="EMBL" id="SEG84018.1"/>
    </source>
</evidence>